<keyword evidence="7" id="KW-1185">Reference proteome</keyword>
<feature type="repeat" description="WD" evidence="3">
    <location>
        <begin position="1318"/>
        <end position="1351"/>
    </location>
</feature>
<dbReference type="Pfam" id="PF00400">
    <property type="entry name" value="WD40"/>
    <property type="match status" value="13"/>
</dbReference>
<feature type="repeat" description="WD" evidence="3">
    <location>
        <begin position="1589"/>
        <end position="1630"/>
    </location>
</feature>
<dbReference type="InterPro" id="IPR020472">
    <property type="entry name" value="WD40_PAC1"/>
</dbReference>
<feature type="domain" description="Nephrocystin 3-like N-terminal" evidence="5">
    <location>
        <begin position="319"/>
        <end position="451"/>
    </location>
</feature>
<evidence type="ECO:0000313" key="7">
    <source>
        <dbReference type="Proteomes" id="UP000612055"/>
    </source>
</evidence>
<feature type="compositionally biased region" description="Low complexity" evidence="4">
    <location>
        <begin position="824"/>
        <end position="843"/>
    </location>
</feature>
<feature type="repeat" description="WD" evidence="3">
    <location>
        <begin position="973"/>
        <end position="1014"/>
    </location>
</feature>
<comment type="caution">
    <text evidence="6">The sequence shown here is derived from an EMBL/GenBank/DDBJ whole genome shotgun (WGS) entry which is preliminary data.</text>
</comment>
<feature type="repeat" description="WD" evidence="3">
    <location>
        <begin position="1099"/>
        <end position="1141"/>
    </location>
</feature>
<feature type="region of interest" description="Disordered" evidence="4">
    <location>
        <begin position="278"/>
        <end position="303"/>
    </location>
</feature>
<feature type="repeat" description="WD" evidence="3">
    <location>
        <begin position="1192"/>
        <end position="1233"/>
    </location>
</feature>
<feature type="repeat" description="WD" evidence="3">
    <location>
        <begin position="1057"/>
        <end position="1098"/>
    </location>
</feature>
<feature type="repeat" description="WD" evidence="3">
    <location>
        <begin position="1276"/>
        <end position="1317"/>
    </location>
</feature>
<dbReference type="InterPro" id="IPR036322">
    <property type="entry name" value="WD40_repeat_dom_sf"/>
</dbReference>
<evidence type="ECO:0000259" key="5">
    <source>
        <dbReference type="Pfam" id="PF24883"/>
    </source>
</evidence>
<protein>
    <recommendedName>
        <fullName evidence="5">Nephrocystin 3-like N-terminal domain-containing protein</fullName>
    </recommendedName>
</protein>
<accession>A0A836BWL6</accession>
<evidence type="ECO:0000313" key="6">
    <source>
        <dbReference type="EMBL" id="KAG2490273.1"/>
    </source>
</evidence>
<dbReference type="PROSITE" id="PS00678">
    <property type="entry name" value="WD_REPEATS_1"/>
    <property type="match status" value="2"/>
</dbReference>
<feature type="region of interest" description="Disordered" evidence="4">
    <location>
        <begin position="824"/>
        <end position="853"/>
    </location>
</feature>
<dbReference type="SMART" id="SM00320">
    <property type="entry name" value="WD40"/>
    <property type="match status" value="14"/>
</dbReference>
<dbReference type="PROSITE" id="PS50294">
    <property type="entry name" value="WD_REPEATS_REGION"/>
    <property type="match status" value="13"/>
</dbReference>
<dbReference type="Pfam" id="PF24883">
    <property type="entry name" value="NPHP3_N"/>
    <property type="match status" value="1"/>
</dbReference>
<feature type="compositionally biased region" description="Gly residues" evidence="4">
    <location>
        <begin position="540"/>
        <end position="561"/>
    </location>
</feature>
<evidence type="ECO:0000256" key="4">
    <source>
        <dbReference type="SAM" id="MobiDB-lite"/>
    </source>
</evidence>
<feature type="repeat" description="WD" evidence="3">
    <location>
        <begin position="1361"/>
        <end position="1402"/>
    </location>
</feature>
<feature type="repeat" description="WD" evidence="3">
    <location>
        <begin position="1015"/>
        <end position="1056"/>
    </location>
</feature>
<reference evidence="6" key="1">
    <citation type="journal article" date="2020" name="bioRxiv">
        <title>Comparative genomics of Chlamydomonas.</title>
        <authorList>
            <person name="Craig R.J."/>
            <person name="Hasan A.R."/>
            <person name="Ness R.W."/>
            <person name="Keightley P.D."/>
        </authorList>
    </citation>
    <scope>NUCLEOTIDE SEQUENCE</scope>
    <source>
        <strain evidence="6">CCAP 11/70</strain>
    </source>
</reference>
<dbReference type="InterPro" id="IPR056884">
    <property type="entry name" value="NPHP3-like_N"/>
</dbReference>
<feature type="region of interest" description="Disordered" evidence="4">
    <location>
        <begin position="1"/>
        <end position="32"/>
    </location>
</feature>
<feature type="repeat" description="WD" evidence="3">
    <location>
        <begin position="1547"/>
        <end position="1579"/>
    </location>
</feature>
<gene>
    <name evidence="6" type="ORF">HYH03_011225</name>
</gene>
<dbReference type="Proteomes" id="UP000612055">
    <property type="component" value="Unassembled WGS sequence"/>
</dbReference>
<feature type="repeat" description="WD" evidence="3">
    <location>
        <begin position="1142"/>
        <end position="1183"/>
    </location>
</feature>
<dbReference type="InterPro" id="IPR015943">
    <property type="entry name" value="WD40/YVTN_repeat-like_dom_sf"/>
</dbReference>
<keyword evidence="2" id="KW-0677">Repeat</keyword>
<feature type="region of interest" description="Disordered" evidence="4">
    <location>
        <begin position="1426"/>
        <end position="1467"/>
    </location>
</feature>
<dbReference type="SUPFAM" id="SSF50978">
    <property type="entry name" value="WD40 repeat-like"/>
    <property type="match status" value="2"/>
</dbReference>
<feature type="repeat" description="WD" evidence="3">
    <location>
        <begin position="1631"/>
        <end position="1665"/>
    </location>
</feature>
<feature type="repeat" description="WD" evidence="3">
    <location>
        <begin position="1234"/>
        <end position="1267"/>
    </location>
</feature>
<dbReference type="CDD" id="cd00200">
    <property type="entry name" value="WD40"/>
    <property type="match status" value="3"/>
</dbReference>
<dbReference type="PRINTS" id="PR00320">
    <property type="entry name" value="GPROTEINBRPT"/>
</dbReference>
<organism evidence="6 7">
    <name type="scientific">Edaphochlamys debaryana</name>
    <dbReference type="NCBI Taxonomy" id="47281"/>
    <lineage>
        <taxon>Eukaryota</taxon>
        <taxon>Viridiplantae</taxon>
        <taxon>Chlorophyta</taxon>
        <taxon>core chlorophytes</taxon>
        <taxon>Chlorophyceae</taxon>
        <taxon>CS clade</taxon>
        <taxon>Chlamydomonadales</taxon>
        <taxon>Chlamydomonadales incertae sedis</taxon>
        <taxon>Edaphochlamys</taxon>
    </lineage>
</organism>
<feature type="repeat" description="WD" evidence="3">
    <location>
        <begin position="1519"/>
        <end position="1546"/>
    </location>
</feature>
<dbReference type="PANTHER" id="PTHR19879:SF9">
    <property type="entry name" value="TRANSCRIPTION INITIATION FACTOR TFIID SUBUNIT 5"/>
    <property type="match status" value="1"/>
</dbReference>
<keyword evidence="1 3" id="KW-0853">WD repeat</keyword>
<dbReference type="OrthoDB" id="538223at2759"/>
<dbReference type="EMBL" id="JAEHOE010000063">
    <property type="protein sequence ID" value="KAG2490273.1"/>
    <property type="molecule type" value="Genomic_DNA"/>
</dbReference>
<feature type="compositionally biased region" description="Polar residues" evidence="4">
    <location>
        <begin position="844"/>
        <end position="853"/>
    </location>
</feature>
<feature type="region of interest" description="Disordered" evidence="4">
    <location>
        <begin position="528"/>
        <end position="598"/>
    </location>
</feature>
<dbReference type="Gene3D" id="2.130.10.10">
    <property type="entry name" value="YVTN repeat-like/Quinoprotein amine dehydrogenase"/>
    <property type="match status" value="5"/>
</dbReference>
<dbReference type="InterPro" id="IPR019775">
    <property type="entry name" value="WD40_repeat_CS"/>
</dbReference>
<feature type="compositionally biased region" description="Low complexity" evidence="4">
    <location>
        <begin position="1441"/>
        <end position="1461"/>
    </location>
</feature>
<proteinExistence type="predicted"/>
<evidence type="ECO:0000256" key="3">
    <source>
        <dbReference type="PROSITE-ProRule" id="PRU00221"/>
    </source>
</evidence>
<feature type="compositionally biased region" description="Basic and acidic residues" evidence="4">
    <location>
        <begin position="22"/>
        <end position="32"/>
    </location>
</feature>
<feature type="compositionally biased region" description="Low complexity" evidence="4">
    <location>
        <begin position="562"/>
        <end position="598"/>
    </location>
</feature>
<evidence type="ECO:0000256" key="1">
    <source>
        <dbReference type="ARBA" id="ARBA00022574"/>
    </source>
</evidence>
<dbReference type="PROSITE" id="PS50082">
    <property type="entry name" value="WD_REPEATS_2"/>
    <property type="match status" value="14"/>
</dbReference>
<dbReference type="PANTHER" id="PTHR19879">
    <property type="entry name" value="TRANSCRIPTION INITIATION FACTOR TFIID"/>
    <property type="match status" value="1"/>
</dbReference>
<name>A0A836BWL6_9CHLO</name>
<evidence type="ECO:0000256" key="2">
    <source>
        <dbReference type="ARBA" id="ARBA00022737"/>
    </source>
</evidence>
<dbReference type="InterPro" id="IPR001680">
    <property type="entry name" value="WD40_rpt"/>
</dbReference>
<sequence length="1665" mass="170483">MGCSASVAARAQPPVLKAPPAEPKKAKVPVHKDDSPLAAVSKAITLRGLRRLAAKVAAHFGEEYDKITTADVVARYVMPITDENWCRLAEDRNEIEAEDVGEPHFFVSHAWKGRFAHTVRAVEGMLAAAPEDTRVWLDVAAVNQQKDTQHHEADVAAFREVIQAAVEGTLVVMDLGACNPCHRAWCMLEWAHTLSIHGTDRLLLPSRTPDRLALIEEMDVRRADTTDPTDRTAAQRDVTAMYGSYEAYDTQMRLMLLCDPLPYMAVRDARLAEVARLYGSDPGPNGNTESGSTEADKTGSGSGADPYQAAISCWDFEPVSQWLAAGSRAGWRALCVLGGAGEGKSAFAAALTASPELGSRIGAYHFVTASDQRSCDPVRLVKSLAHQLADSVPAVRTHVLRLDPPRLAGLPGDEWEAAVAEVLLKPLGQLQEGQQVVILIDGLDEADPVQTSATTPTTPTAPTAPTVEVCGNRLYQLLARALAALPPCVRFVLTCRPTGLGGAARAALEAALGPGGGVTFLEPRQLLRPDAAGPRPGPSAGVGGGAGAGGGGGGTGGGAGGSRPASALAAGAGESGSRPPSAQALAPAASGTAGAAAGPVQGPVTVQVPAGGVLLYHPVRRACAAAGSGSGAWAGGGLAAPPSLEDVHGLYTRLFDRAIGALPGAEERAAVRDLLAVLLAAQEPLPRSLLAGMGLAPALPLLPGAPLTLAPAAAGPAAFALSRGLAEWLRSPQAGAHAVDPVRGHSLLGRHLLKAARAVHSTAGATAPPYALKYTARHLTSARDAGGLTDLLGGGAYGFLAAAFSQGYGTSVLCRDALRYPATSTPAPSSATSAPTAARPPTANGQPSSPSSATAAYGLLSDLQRWLLARGPELGAAAAGAAGAVNPLSGEGVAGSALCCPLASATFQRAQEAVPAAGAGGTGGAGGGTECGDGSGGGKAAGGAGAGAGGGGRWRLRHHLGARRSWPPLAATLKGHTDMARAVSFSPDGRCLATGADDSTVRLWDARTGEPLAKLKVHQALVSSTCWSPDGTRFVSASADKSIIVWDAASARILTTLLGHDGGVSCVDWAPDGSRIASASDDRTLMMWDPASGQCTETLLGHSGRATCVAWRRPGGPLLASGGEDGAVRLWDGESGQSTHTLEGHTNGVRSVAWAPDGSRLASASDDYSARVWDAGTGECLHVLQGHRYSVLGGHRYSVLGVAWSPDGATLASCGKDKTVRVWDPSAGKCTGVLEGHTNIVTAGAFSPAHPSRFASVSWDMTVRLWETAHVEEAPQEAHTAFVFALAWSPDGKTLASGGRDELIRLWDAETGRHIGKLEGHTNNVNCLAFHPNLPASLLSASDDRTLRYWDTGRGDYSEPMKAHSKSITGCSFSPDGAFIASGSRDGAVKLWAVQGGDWILLSTLEEPREQAITCVAWCPAQLTTADGPHPEGPHTDSSTAARAGAAPSAGASRQSSRAGSGAAGAGAGAAGAGVGAGAAGAGVGGWVGAGVGAGGGAGAGAGTGLDSEFEAPARPTIPEGLRVASGRYDGSVQIWNAATREVIFTLRGHKAEVTSIAWSPDGSMLASASDDKTIRVWNSITATLCAQLEGHTEEVLCVAWSPDGATLMSGGADRTLRLWSPTHEQCLAVMHGHSEAVRQCVWSPDGAQLATASWDMTIRVYGKE</sequence>